<evidence type="ECO:0000256" key="7">
    <source>
        <dbReference type="ARBA" id="ARBA00022723"/>
    </source>
</evidence>
<dbReference type="RefSeq" id="WP_349762881.1">
    <property type="nucleotide sequence ID" value="NZ_JBEGCJ010000006.1"/>
</dbReference>
<dbReference type="EC" id="5.4.2.8" evidence="5"/>
<dbReference type="Proteomes" id="UP001442468">
    <property type="component" value="Unassembled WGS sequence"/>
</dbReference>
<feature type="domain" description="Alpha-D-phosphohexomutase alpha/beta/alpha" evidence="13">
    <location>
        <begin position="156"/>
        <end position="253"/>
    </location>
</feature>
<dbReference type="Pfam" id="PF00408">
    <property type="entry name" value="PGM_PMM_IV"/>
    <property type="match status" value="1"/>
</dbReference>
<evidence type="ECO:0000256" key="9">
    <source>
        <dbReference type="ARBA" id="ARBA00023235"/>
    </source>
</evidence>
<keyword evidence="6" id="KW-0597">Phosphoprotein</keyword>
<keyword evidence="8 10" id="KW-0460">Magnesium</keyword>
<dbReference type="InterPro" id="IPR005845">
    <property type="entry name" value="A-D-PHexomutase_a/b/a-II"/>
</dbReference>
<organism evidence="15 16">
    <name type="scientific">Halomonas aquatica</name>
    <dbReference type="NCBI Taxonomy" id="3151123"/>
    <lineage>
        <taxon>Bacteria</taxon>
        <taxon>Pseudomonadati</taxon>
        <taxon>Pseudomonadota</taxon>
        <taxon>Gammaproteobacteria</taxon>
        <taxon>Oceanospirillales</taxon>
        <taxon>Halomonadaceae</taxon>
        <taxon>Halomonas</taxon>
    </lineage>
</organism>
<gene>
    <name evidence="15" type="ORF">ABE960_13810</name>
</gene>
<evidence type="ECO:0000256" key="5">
    <source>
        <dbReference type="ARBA" id="ARBA00012730"/>
    </source>
</evidence>
<evidence type="ECO:0000313" key="16">
    <source>
        <dbReference type="Proteomes" id="UP001442468"/>
    </source>
</evidence>
<dbReference type="InterPro" id="IPR005843">
    <property type="entry name" value="A-D-PHexomutase_C"/>
</dbReference>
<evidence type="ECO:0000256" key="3">
    <source>
        <dbReference type="ARBA" id="ARBA00004699"/>
    </source>
</evidence>
<dbReference type="InterPro" id="IPR005844">
    <property type="entry name" value="A-D-PHexomutase_a/b/a-I"/>
</dbReference>
<dbReference type="InterPro" id="IPR016055">
    <property type="entry name" value="A-D-PHexomutase_a/b/a-I/II/III"/>
</dbReference>
<keyword evidence="7 10" id="KW-0479">Metal-binding</keyword>
<feature type="domain" description="Alpha-D-phosphohexomutase C-terminal" evidence="11">
    <location>
        <begin position="377"/>
        <end position="454"/>
    </location>
</feature>
<evidence type="ECO:0000256" key="10">
    <source>
        <dbReference type="RuleBase" id="RU004326"/>
    </source>
</evidence>
<evidence type="ECO:0000259" key="11">
    <source>
        <dbReference type="Pfam" id="PF00408"/>
    </source>
</evidence>
<evidence type="ECO:0000259" key="14">
    <source>
        <dbReference type="Pfam" id="PF02880"/>
    </source>
</evidence>
<evidence type="ECO:0000256" key="2">
    <source>
        <dbReference type="ARBA" id="ARBA00001946"/>
    </source>
</evidence>
<dbReference type="CDD" id="cd03089">
    <property type="entry name" value="PMM_PGM"/>
    <property type="match status" value="1"/>
</dbReference>
<name>A0ABV1NLD2_9GAMM</name>
<evidence type="ECO:0000259" key="13">
    <source>
        <dbReference type="Pfam" id="PF02879"/>
    </source>
</evidence>
<comment type="pathway">
    <text evidence="3">Nucleotide-sugar biosynthesis; GDP-alpha-D-mannose biosynthesis; alpha-D-mannose 1-phosphate from D-fructose 6-phosphate: step 2/2.</text>
</comment>
<feature type="domain" description="Alpha-D-phosphohexomutase alpha/beta/alpha" evidence="14">
    <location>
        <begin position="258"/>
        <end position="358"/>
    </location>
</feature>
<evidence type="ECO:0000256" key="6">
    <source>
        <dbReference type="ARBA" id="ARBA00022553"/>
    </source>
</evidence>
<feature type="domain" description="Alpha-D-phosphohexomutase alpha/beta/alpha" evidence="12">
    <location>
        <begin position="10"/>
        <end position="140"/>
    </location>
</feature>
<comment type="similarity">
    <text evidence="4 10">Belongs to the phosphohexose mutase family.</text>
</comment>
<dbReference type="Gene3D" id="3.30.310.50">
    <property type="entry name" value="Alpha-D-phosphohexomutase, C-terminal domain"/>
    <property type="match status" value="1"/>
</dbReference>
<reference evidence="15 16" key="1">
    <citation type="submission" date="2024-05" db="EMBL/GenBank/DDBJ databases">
        <title>Halomonas sp. SSM6 16S ribosomal RNA gene Genome sequencing and assembly.</title>
        <authorList>
            <person name="Yook S."/>
        </authorList>
    </citation>
    <scope>NUCLEOTIDE SEQUENCE [LARGE SCALE GENOMIC DNA]</scope>
    <source>
        <strain evidence="15 16">SSM6</strain>
    </source>
</reference>
<dbReference type="SUPFAM" id="SSF55957">
    <property type="entry name" value="Phosphoglucomutase, C-terminal domain"/>
    <property type="match status" value="1"/>
</dbReference>
<keyword evidence="16" id="KW-1185">Reference proteome</keyword>
<dbReference type="EMBL" id="JBEGCJ010000006">
    <property type="protein sequence ID" value="MEQ6918594.1"/>
    <property type="molecule type" value="Genomic_DNA"/>
</dbReference>
<evidence type="ECO:0000256" key="1">
    <source>
        <dbReference type="ARBA" id="ARBA00000586"/>
    </source>
</evidence>
<dbReference type="Pfam" id="PF02878">
    <property type="entry name" value="PGM_PMM_I"/>
    <property type="match status" value="1"/>
</dbReference>
<dbReference type="InterPro" id="IPR016066">
    <property type="entry name" value="A-D-PHexomutase_CS"/>
</dbReference>
<accession>A0ABV1NLD2</accession>
<proteinExistence type="inferred from homology"/>
<dbReference type="PANTHER" id="PTHR43771">
    <property type="entry name" value="PHOSPHOMANNOMUTASE"/>
    <property type="match status" value="1"/>
</dbReference>
<evidence type="ECO:0000256" key="8">
    <source>
        <dbReference type="ARBA" id="ARBA00022842"/>
    </source>
</evidence>
<evidence type="ECO:0000313" key="15">
    <source>
        <dbReference type="EMBL" id="MEQ6918594.1"/>
    </source>
</evidence>
<dbReference type="Pfam" id="PF02880">
    <property type="entry name" value="PGM_PMM_III"/>
    <property type="match status" value="1"/>
</dbReference>
<dbReference type="InterPro" id="IPR005841">
    <property type="entry name" value="Alpha-D-phosphohexomutase_SF"/>
</dbReference>
<dbReference type="SUPFAM" id="SSF53738">
    <property type="entry name" value="Phosphoglucomutase, first 3 domains"/>
    <property type="match status" value="3"/>
</dbReference>
<dbReference type="InterPro" id="IPR036900">
    <property type="entry name" value="A-D-PHexomutase_C_sf"/>
</dbReference>
<comment type="cofactor">
    <cofactor evidence="2">
        <name>Mg(2+)</name>
        <dbReference type="ChEBI" id="CHEBI:18420"/>
    </cofactor>
</comment>
<protein>
    <recommendedName>
        <fullName evidence="5">phosphomannomutase</fullName>
        <ecNumber evidence="5">5.4.2.8</ecNumber>
    </recommendedName>
</protein>
<keyword evidence="9" id="KW-0413">Isomerase</keyword>
<comment type="caution">
    <text evidence="15">The sequence shown here is derived from an EMBL/GenBank/DDBJ whole genome shotgun (WGS) entry which is preliminary data.</text>
</comment>
<dbReference type="InterPro" id="IPR005846">
    <property type="entry name" value="A-D-PHexomutase_a/b/a-III"/>
</dbReference>
<comment type="catalytic activity">
    <reaction evidence="1">
        <text>alpha-D-mannose 1-phosphate = D-mannose 6-phosphate</text>
        <dbReference type="Rhea" id="RHEA:11140"/>
        <dbReference type="ChEBI" id="CHEBI:58409"/>
        <dbReference type="ChEBI" id="CHEBI:58735"/>
        <dbReference type="EC" id="5.4.2.8"/>
    </reaction>
</comment>
<dbReference type="PRINTS" id="PR00509">
    <property type="entry name" value="PGMPMM"/>
</dbReference>
<evidence type="ECO:0000259" key="12">
    <source>
        <dbReference type="Pfam" id="PF02878"/>
    </source>
</evidence>
<dbReference type="Pfam" id="PF02879">
    <property type="entry name" value="PGM_PMM_II"/>
    <property type="match status" value="1"/>
</dbReference>
<dbReference type="PANTHER" id="PTHR43771:SF2">
    <property type="entry name" value="PHOSPHOMANNOMUTASE_PHOSPHOGLUCOMUTASE"/>
    <property type="match status" value="1"/>
</dbReference>
<dbReference type="PROSITE" id="PS00710">
    <property type="entry name" value="PGM_PMM"/>
    <property type="match status" value="1"/>
</dbReference>
<sequence>MTTETVPASIFRAYDIRGIVDDTLTEASVEQIGLAIGSEARSRGESTVVVARDGRLSGPRLLAALTRGLTSTGCDVVDIGMVPTPVLYYATHVLEGTDSGVMVTGSHNPPDYNGFKIVLGGETLSGEAITALHTRIATRDLTEGQGSTREEDVRDAYLERILGDVTLSRPLKAVVDCGNGVAGELGPRLVERLGAEMIPLFAEIDGTFPNHHPDPGKPENLKDLIRTVQETGADIGLAFDGDGDRLGVITPSGKLIYPDHLLMAFAEDMLERNPGARVIFDVKCTGNLTRVIEEAGGTPEMWRTGHSLIKARMKETGAQLAGEMSGHIFFQERWYGFDDGLYAAARLLEILSKQRSTTGLDADAFFARYPQDLSTPEINITVTDETKFDLVGRLAREGDFGDEGIKTTLDGIRVDYPDGWGLCRASNTTPVLVLRFEGKDETALTRIRARFADALTQVSPELELPL</sequence>
<evidence type="ECO:0000256" key="4">
    <source>
        <dbReference type="ARBA" id="ARBA00010231"/>
    </source>
</evidence>
<dbReference type="Gene3D" id="3.40.120.10">
    <property type="entry name" value="Alpha-D-Glucose-1,6-Bisphosphate, subunit A, domain 3"/>
    <property type="match status" value="3"/>
</dbReference>